<keyword evidence="11" id="KW-1185">Reference proteome</keyword>
<dbReference type="InterPro" id="IPR035649">
    <property type="entry name" value="EFG_V"/>
</dbReference>
<dbReference type="CDD" id="cd04088">
    <property type="entry name" value="EFG_mtEFG_II"/>
    <property type="match status" value="1"/>
</dbReference>
<evidence type="ECO:0000313" key="10">
    <source>
        <dbReference type="EMBL" id="AXI78042.1"/>
    </source>
</evidence>
<feature type="binding site" evidence="7">
    <location>
        <begin position="140"/>
        <end position="143"/>
    </location>
    <ligand>
        <name>GTP</name>
        <dbReference type="ChEBI" id="CHEBI:37565"/>
    </ligand>
</feature>
<dbReference type="SUPFAM" id="SSF54211">
    <property type="entry name" value="Ribosomal protein S5 domain 2-like"/>
    <property type="match status" value="1"/>
</dbReference>
<dbReference type="InterPro" id="IPR005225">
    <property type="entry name" value="Small_GTP-bd"/>
</dbReference>
<dbReference type="InterPro" id="IPR000795">
    <property type="entry name" value="T_Tr_GTP-bd_dom"/>
</dbReference>
<dbReference type="CDD" id="cd03713">
    <property type="entry name" value="EFG_mtEFG_C"/>
    <property type="match status" value="1"/>
</dbReference>
<evidence type="ECO:0000256" key="1">
    <source>
        <dbReference type="ARBA" id="ARBA00005870"/>
    </source>
</evidence>
<evidence type="ECO:0000313" key="11">
    <source>
        <dbReference type="Proteomes" id="UP000249340"/>
    </source>
</evidence>
<dbReference type="SUPFAM" id="SSF52540">
    <property type="entry name" value="P-loop containing nucleoside triphosphate hydrolases"/>
    <property type="match status" value="1"/>
</dbReference>
<dbReference type="GO" id="GO:0003924">
    <property type="term" value="F:GTPase activity"/>
    <property type="evidence" value="ECO:0007669"/>
    <property type="project" value="InterPro"/>
</dbReference>
<evidence type="ECO:0000256" key="3">
    <source>
        <dbReference type="ARBA" id="ARBA00022768"/>
    </source>
</evidence>
<evidence type="ECO:0000256" key="5">
    <source>
        <dbReference type="ARBA" id="ARBA00023134"/>
    </source>
</evidence>
<dbReference type="GO" id="GO:0005737">
    <property type="term" value="C:cytoplasm"/>
    <property type="evidence" value="ECO:0007669"/>
    <property type="project" value="UniProtKB-SubCell"/>
</dbReference>
<keyword evidence="5 7" id="KW-0342">GTP-binding</keyword>
<dbReference type="GO" id="GO:0005525">
    <property type="term" value="F:GTP binding"/>
    <property type="evidence" value="ECO:0007669"/>
    <property type="project" value="UniProtKB-UniRule"/>
</dbReference>
<feature type="binding site" evidence="7">
    <location>
        <begin position="86"/>
        <end position="90"/>
    </location>
    <ligand>
        <name>GTP</name>
        <dbReference type="ChEBI" id="CHEBI:37565"/>
    </ligand>
</feature>
<keyword evidence="2 7" id="KW-0547">Nucleotide-binding</keyword>
<dbReference type="Proteomes" id="UP000249340">
    <property type="component" value="Chromosome"/>
</dbReference>
<dbReference type="PROSITE" id="PS00301">
    <property type="entry name" value="G_TR_1"/>
    <property type="match status" value="1"/>
</dbReference>
<comment type="similarity">
    <text evidence="1 7">Belongs to the TRAFAC class translation factor GTPase superfamily. Classic translation factor GTPase family. EF-G/EF-2 subfamily.</text>
</comment>
<organism evidence="10 11">
    <name type="scientific">Peterkaempfera bronchialis</name>
    <dbReference type="NCBI Taxonomy" id="2126346"/>
    <lineage>
        <taxon>Bacteria</taxon>
        <taxon>Bacillati</taxon>
        <taxon>Actinomycetota</taxon>
        <taxon>Actinomycetes</taxon>
        <taxon>Kitasatosporales</taxon>
        <taxon>Streptomycetaceae</taxon>
        <taxon>Peterkaempfera</taxon>
    </lineage>
</organism>
<keyword evidence="4 7" id="KW-0648">Protein biosynthesis</keyword>
<dbReference type="PANTHER" id="PTHR43261">
    <property type="entry name" value="TRANSLATION ELONGATION FACTOR G-RELATED"/>
    <property type="match status" value="1"/>
</dbReference>
<dbReference type="GO" id="GO:0003746">
    <property type="term" value="F:translation elongation factor activity"/>
    <property type="evidence" value="ECO:0007669"/>
    <property type="project" value="UniProtKB-UniRule"/>
</dbReference>
<dbReference type="NCBIfam" id="TIGR00231">
    <property type="entry name" value="small_GTP"/>
    <property type="match status" value="1"/>
</dbReference>
<evidence type="ECO:0000256" key="2">
    <source>
        <dbReference type="ARBA" id="ARBA00022741"/>
    </source>
</evidence>
<dbReference type="NCBIfam" id="TIGR00484">
    <property type="entry name" value="EF-G"/>
    <property type="match status" value="1"/>
</dbReference>
<sequence length="701" mass="76830">MATTSLDLAKVRNIGIMAHIDAGKTTTTERILFYTGVSYKLGEVHDGAATMDWMEQEQERGITITSAATTCHWTVDGSDHTINIIDTPGHVDFTVEVERCLRVLDGAVTVFDGVAGVEPQSETVWRQADRYNVPRICFVNKLDRVGAEFHRCVDMIVDRLGATPLVMQLPIGAEADFRGVIDLVRQKALVWSEDAPKGEMYETIDIPDTHLDAAQEWRDKLLETAAEADEELMELYLEGVEPTQEQLKAGIRRATIAGNLTPVFCGTAFKNKGVQPLLDAIVEYLPSPADVEGVTGHKVGDEETEIFRKASEEEPLSALAFKIMSDPHLGKLTFVRVYSGRLESGTQVLNSVKGRKERIGKIYRMHANKREEISSVGAGDIIAVMGLKDTTTGETLSDPANPVILESMNFPAPVIQVAIEPKSKGDQEKLGVAIQRLAEEDPSFQVHTDEETGQTIIAGMGELHLEVLVDRMRREFRVEANVGKPQVAYRETIRKAVERIDYTHKKQTGGSGQFAKVQIAIEPLEGGEGYEFVNKVTGGRVPKEYIPSVDAGAQEAMEFGVLAGYPMVGVRVTLLDGAYHEVDSSELAFKIAGSMAFKEGARKASPALLEPMMAVEVTTPDDYMGDVIGDLNSRRGQIQAMEERSGARVVKALVPLSEMFGYVGDLRSKTSGRASYSMQFDSYAEVPRNVADDIIAKAKGE</sequence>
<dbReference type="Pfam" id="PF00009">
    <property type="entry name" value="GTP_EFTU"/>
    <property type="match status" value="1"/>
</dbReference>
<dbReference type="PROSITE" id="PS51722">
    <property type="entry name" value="G_TR_2"/>
    <property type="match status" value="1"/>
</dbReference>
<dbReference type="CDD" id="cd16262">
    <property type="entry name" value="EFG_III"/>
    <property type="match status" value="1"/>
</dbReference>
<dbReference type="InterPro" id="IPR005517">
    <property type="entry name" value="Transl_elong_EFG/EF2_IV"/>
</dbReference>
<evidence type="ECO:0000256" key="7">
    <source>
        <dbReference type="HAMAP-Rule" id="MF_00054"/>
    </source>
</evidence>
<dbReference type="FunFam" id="3.40.50.300:FF:000029">
    <property type="entry name" value="Elongation factor G"/>
    <property type="match status" value="1"/>
</dbReference>
<dbReference type="InterPro" id="IPR027417">
    <property type="entry name" value="P-loop_NTPase"/>
</dbReference>
<dbReference type="AlphaFoldDB" id="A0A345SWD7"/>
<dbReference type="FunFam" id="3.30.70.240:FF:000001">
    <property type="entry name" value="Elongation factor G"/>
    <property type="match status" value="1"/>
</dbReference>
<dbReference type="RefSeq" id="WP_111489774.1">
    <property type="nucleotide sequence ID" value="NZ_CP031264.1"/>
</dbReference>
<evidence type="ECO:0000256" key="8">
    <source>
        <dbReference type="NCBIfam" id="TIGR00484"/>
    </source>
</evidence>
<dbReference type="InterPro" id="IPR000640">
    <property type="entry name" value="EFG_V-like"/>
</dbReference>
<dbReference type="Gene3D" id="3.40.50.300">
    <property type="entry name" value="P-loop containing nucleotide triphosphate hydrolases"/>
    <property type="match status" value="1"/>
</dbReference>
<accession>A0A345SWD7</accession>
<dbReference type="InterPro" id="IPR014721">
    <property type="entry name" value="Ribsml_uS5_D2-typ_fold_subgr"/>
</dbReference>
<dbReference type="Gene3D" id="3.30.230.10">
    <property type="match status" value="1"/>
</dbReference>
<dbReference type="FunFam" id="3.30.230.10:FF:000003">
    <property type="entry name" value="Elongation factor G"/>
    <property type="match status" value="1"/>
</dbReference>
<feature type="binding site" evidence="7">
    <location>
        <begin position="18"/>
        <end position="25"/>
    </location>
    <ligand>
        <name>GTP</name>
        <dbReference type="ChEBI" id="CHEBI:37565"/>
    </ligand>
</feature>
<dbReference type="GO" id="GO:0032790">
    <property type="term" value="P:ribosome disassembly"/>
    <property type="evidence" value="ECO:0007669"/>
    <property type="project" value="TreeGrafter"/>
</dbReference>
<dbReference type="FunFam" id="3.30.70.870:FF:000001">
    <property type="entry name" value="Elongation factor G"/>
    <property type="match status" value="1"/>
</dbReference>
<dbReference type="CDD" id="cd01434">
    <property type="entry name" value="EFG_mtEFG1_IV"/>
    <property type="match status" value="1"/>
</dbReference>
<dbReference type="InterPro" id="IPR009022">
    <property type="entry name" value="EFG_III"/>
</dbReference>
<dbReference type="InterPro" id="IPR041095">
    <property type="entry name" value="EFG_II"/>
</dbReference>
<dbReference type="NCBIfam" id="NF009381">
    <property type="entry name" value="PRK12740.1-5"/>
    <property type="match status" value="1"/>
</dbReference>
<dbReference type="HAMAP" id="MF_00054_B">
    <property type="entry name" value="EF_G_EF_2_B"/>
    <property type="match status" value="1"/>
</dbReference>
<reference evidence="11" key="1">
    <citation type="submission" date="2018-07" db="EMBL/GenBank/DDBJ databases">
        <title>Streptacidiphilus bronchialis DSM 106435 chromosome.</title>
        <authorList>
            <person name="Batra D."/>
            <person name="Gulvik C.A."/>
        </authorList>
    </citation>
    <scope>NUCLEOTIDE SEQUENCE [LARGE SCALE GENOMIC DNA]</scope>
    <source>
        <strain evidence="11">DSM 106435</strain>
    </source>
</reference>
<proteinExistence type="inferred from homology"/>
<protein>
    <recommendedName>
        <fullName evidence="7 8">Elongation factor G</fullName>
        <shortName evidence="7">EF-G</shortName>
    </recommendedName>
</protein>
<gene>
    <name evidence="7 10" type="primary">fusA</name>
    <name evidence="10" type="ORF">C7M71_011920</name>
</gene>
<name>A0A345SWD7_9ACTN</name>
<dbReference type="Gene3D" id="3.30.70.240">
    <property type="match status" value="1"/>
</dbReference>
<dbReference type="Pfam" id="PF22042">
    <property type="entry name" value="EF-G_D2"/>
    <property type="match status" value="1"/>
</dbReference>
<evidence type="ECO:0000259" key="9">
    <source>
        <dbReference type="PROSITE" id="PS51722"/>
    </source>
</evidence>
<dbReference type="Pfam" id="PF00679">
    <property type="entry name" value="EFG_C"/>
    <property type="match status" value="1"/>
</dbReference>
<dbReference type="InterPro" id="IPR009000">
    <property type="entry name" value="Transl_B-barrel_sf"/>
</dbReference>
<dbReference type="Pfam" id="PF03764">
    <property type="entry name" value="EFG_IV"/>
    <property type="match status" value="1"/>
</dbReference>
<dbReference type="SUPFAM" id="SSF54980">
    <property type="entry name" value="EF-G C-terminal domain-like"/>
    <property type="match status" value="2"/>
</dbReference>
<dbReference type="KEGG" id="stri:C7M71_011920"/>
<dbReference type="SMART" id="SM00889">
    <property type="entry name" value="EFG_IV"/>
    <property type="match status" value="1"/>
</dbReference>
<dbReference type="InterPro" id="IPR053905">
    <property type="entry name" value="EF-G-like_DII"/>
</dbReference>
<dbReference type="NCBIfam" id="NF009379">
    <property type="entry name" value="PRK12740.1-3"/>
    <property type="match status" value="1"/>
</dbReference>
<dbReference type="Gene3D" id="2.40.30.10">
    <property type="entry name" value="Translation factors"/>
    <property type="match status" value="1"/>
</dbReference>
<dbReference type="InterPro" id="IPR031157">
    <property type="entry name" value="G_TR_CS"/>
</dbReference>
<dbReference type="CDD" id="cd01886">
    <property type="entry name" value="EF-G"/>
    <property type="match status" value="1"/>
</dbReference>
<evidence type="ECO:0000256" key="4">
    <source>
        <dbReference type="ARBA" id="ARBA00022917"/>
    </source>
</evidence>
<dbReference type="OrthoDB" id="3845058at2"/>
<keyword evidence="7" id="KW-0963">Cytoplasm</keyword>
<dbReference type="Pfam" id="PF14492">
    <property type="entry name" value="EFG_III"/>
    <property type="match status" value="1"/>
</dbReference>
<dbReference type="SMART" id="SM00838">
    <property type="entry name" value="EFG_C"/>
    <property type="match status" value="1"/>
</dbReference>
<evidence type="ECO:0000256" key="6">
    <source>
        <dbReference type="ARBA" id="ARBA00024731"/>
    </source>
</evidence>
<dbReference type="FunFam" id="2.40.30.10:FF:000006">
    <property type="entry name" value="Elongation factor G"/>
    <property type="match status" value="1"/>
</dbReference>
<dbReference type="PRINTS" id="PR00315">
    <property type="entry name" value="ELONGATNFCT"/>
</dbReference>
<feature type="domain" description="Tr-type G" evidence="9">
    <location>
        <begin position="9"/>
        <end position="289"/>
    </location>
</feature>
<keyword evidence="3 7" id="KW-0251">Elongation factor</keyword>
<dbReference type="PANTHER" id="PTHR43261:SF1">
    <property type="entry name" value="RIBOSOME-RELEASING FACTOR 2, MITOCHONDRIAL"/>
    <property type="match status" value="1"/>
</dbReference>
<dbReference type="EMBL" id="CP031264">
    <property type="protein sequence ID" value="AXI78042.1"/>
    <property type="molecule type" value="Genomic_DNA"/>
</dbReference>
<dbReference type="InterPro" id="IPR035647">
    <property type="entry name" value="EFG_III/V"/>
</dbReference>
<comment type="subcellular location">
    <subcellularLocation>
        <location evidence="7">Cytoplasm</location>
    </subcellularLocation>
</comment>
<dbReference type="InterPro" id="IPR004540">
    <property type="entry name" value="Transl_elong_EFG/EF2"/>
</dbReference>
<dbReference type="InterPro" id="IPR047872">
    <property type="entry name" value="EFG_IV"/>
</dbReference>
<comment type="function">
    <text evidence="6 7">Catalyzes the GTP-dependent ribosomal translocation step during translation elongation. During this step, the ribosome changes from the pre-translocational (PRE) to the post-translocational (POST) state as the newly formed A-site-bound peptidyl-tRNA and P-site-bound deacylated tRNA move to the P and E sites, respectively. Catalyzes the coordinated movement of the two tRNA molecules, the mRNA and conformational changes in the ribosome.</text>
</comment>
<dbReference type="Gene3D" id="3.30.70.870">
    <property type="entry name" value="Elongation Factor G (Translational Gtpase), domain 3"/>
    <property type="match status" value="1"/>
</dbReference>
<dbReference type="InterPro" id="IPR020568">
    <property type="entry name" value="Ribosomal_Su5_D2-typ_SF"/>
</dbReference>
<dbReference type="SUPFAM" id="SSF50447">
    <property type="entry name" value="Translation proteins"/>
    <property type="match status" value="1"/>
</dbReference>